<organism evidence="2 3">
    <name type="scientific">Octopus sinensis</name>
    <name type="common">East Asian common octopus</name>
    <dbReference type="NCBI Taxonomy" id="2607531"/>
    <lineage>
        <taxon>Eukaryota</taxon>
        <taxon>Metazoa</taxon>
        <taxon>Spiralia</taxon>
        <taxon>Lophotrochozoa</taxon>
        <taxon>Mollusca</taxon>
        <taxon>Cephalopoda</taxon>
        <taxon>Coleoidea</taxon>
        <taxon>Octopodiformes</taxon>
        <taxon>Octopoda</taxon>
        <taxon>Incirrata</taxon>
        <taxon>Octopodidae</taxon>
        <taxon>Octopus</taxon>
    </lineage>
</organism>
<keyword evidence="2" id="KW-1185">Reference proteome</keyword>
<accession>A0A6P7TX37</accession>
<dbReference type="RefSeq" id="XP_029656308.1">
    <property type="nucleotide sequence ID" value="XM_029800448.1"/>
</dbReference>
<dbReference type="GO" id="GO:0010038">
    <property type="term" value="P:response to metal ion"/>
    <property type="evidence" value="ECO:0007669"/>
    <property type="project" value="InterPro"/>
</dbReference>
<evidence type="ECO:0000313" key="2">
    <source>
        <dbReference type="Proteomes" id="UP000515154"/>
    </source>
</evidence>
<name>A0A6P7TX37_9MOLL</name>
<dbReference type="PANTHER" id="PTHR23419:SF8">
    <property type="entry name" value="FI09726P"/>
    <property type="match status" value="1"/>
</dbReference>
<sequence length="173" mass="19132">MALTTLLRPAIFSTKGIISVILLLIVFQQLSSRFGFSRILSPLIMSSGPIHQTNMMMSGSETNFNQSGVYSMAFVTVPDINVAKHIAGGLVREKLAACVNIIPGIISVYEWENEVNEDPEILLMIKTRTSRVNDVVEFVRGNHPYDVAEVISTPIDKGNAPYLKWIADIVPQK</sequence>
<dbReference type="GO" id="GO:0005507">
    <property type="term" value="F:copper ion binding"/>
    <property type="evidence" value="ECO:0007669"/>
    <property type="project" value="TreeGrafter"/>
</dbReference>
<dbReference type="InterPro" id="IPR004323">
    <property type="entry name" value="Ion_tolerance_CutA"/>
</dbReference>
<dbReference type="Pfam" id="PF03091">
    <property type="entry name" value="CutA1"/>
    <property type="match status" value="1"/>
</dbReference>
<reference evidence="3" key="1">
    <citation type="submission" date="2025-08" db="UniProtKB">
        <authorList>
            <consortium name="RefSeq"/>
        </authorList>
    </citation>
    <scope>IDENTIFICATION</scope>
</reference>
<proteinExistence type="inferred from homology"/>
<dbReference type="PANTHER" id="PTHR23419">
    <property type="entry name" value="DIVALENT CATION TOLERANCE CUTA-RELATED"/>
    <property type="match status" value="1"/>
</dbReference>
<evidence type="ECO:0000313" key="3">
    <source>
        <dbReference type="RefSeq" id="XP_029656308.1"/>
    </source>
</evidence>
<dbReference type="Proteomes" id="UP000515154">
    <property type="component" value="Linkage group LG2"/>
</dbReference>
<dbReference type="InterPro" id="IPR015867">
    <property type="entry name" value="N-reg_PII/ATP_PRibTrfase_C"/>
</dbReference>
<evidence type="ECO:0000256" key="1">
    <source>
        <dbReference type="ARBA" id="ARBA00010169"/>
    </source>
</evidence>
<gene>
    <name evidence="3" type="primary">LOC115230230</name>
</gene>
<dbReference type="InterPro" id="IPR011322">
    <property type="entry name" value="N-reg_PII-like_a/b"/>
</dbReference>
<dbReference type="Gene3D" id="3.30.70.120">
    <property type="match status" value="1"/>
</dbReference>
<dbReference type="AlphaFoldDB" id="A0A6P7TX37"/>
<dbReference type="KEGG" id="osn:115230230"/>
<comment type="similarity">
    <text evidence="1">Belongs to the CutA family.</text>
</comment>
<protein>
    <submittedName>
        <fullName evidence="3">Protein CutA homolog isoform X1</fullName>
    </submittedName>
</protein>
<dbReference type="SUPFAM" id="SSF54913">
    <property type="entry name" value="GlnB-like"/>
    <property type="match status" value="1"/>
</dbReference>